<dbReference type="EMBL" id="JAHQIW010003604">
    <property type="protein sequence ID" value="KAJ1359393.1"/>
    <property type="molecule type" value="Genomic_DNA"/>
</dbReference>
<accession>A0AAD5MMG5</accession>
<evidence type="ECO:0000313" key="2">
    <source>
        <dbReference type="Proteomes" id="UP001196413"/>
    </source>
</evidence>
<protein>
    <submittedName>
        <fullName evidence="1">Uncharacterized protein</fullName>
    </submittedName>
</protein>
<dbReference type="AlphaFoldDB" id="A0AAD5MMG5"/>
<proteinExistence type="predicted"/>
<sequence length="137" mass="15035">MIDSTLVLQSSYAQIQSALDGDQTFKNSELFQHITSCDNNAGHPDKALHEFVMQELTDSPAAQLAKMTSDGASIELIKKTFEDNSISQQHTKEEKEIMKAPSTVDTTPIARQELQVPLTSEITGDNASSPHLGFQNE</sequence>
<gene>
    <name evidence="1" type="ORF">KIN20_018108</name>
</gene>
<comment type="caution">
    <text evidence="1">The sequence shown here is derived from an EMBL/GenBank/DDBJ whole genome shotgun (WGS) entry which is preliminary data.</text>
</comment>
<dbReference type="Proteomes" id="UP001196413">
    <property type="component" value="Unassembled WGS sequence"/>
</dbReference>
<reference evidence="1" key="1">
    <citation type="submission" date="2021-06" db="EMBL/GenBank/DDBJ databases">
        <title>Parelaphostrongylus tenuis whole genome reference sequence.</title>
        <authorList>
            <person name="Garwood T.J."/>
            <person name="Larsen P.A."/>
            <person name="Fountain-Jones N.M."/>
            <person name="Garbe J.R."/>
            <person name="Macchietto M.G."/>
            <person name="Kania S.A."/>
            <person name="Gerhold R.W."/>
            <person name="Richards J.E."/>
            <person name="Wolf T.M."/>
        </authorList>
    </citation>
    <scope>NUCLEOTIDE SEQUENCE</scope>
    <source>
        <strain evidence="1">MNPRO001-30</strain>
        <tissue evidence="1">Meninges</tissue>
    </source>
</reference>
<keyword evidence="2" id="KW-1185">Reference proteome</keyword>
<organism evidence="1 2">
    <name type="scientific">Parelaphostrongylus tenuis</name>
    <name type="common">Meningeal worm</name>
    <dbReference type="NCBI Taxonomy" id="148309"/>
    <lineage>
        <taxon>Eukaryota</taxon>
        <taxon>Metazoa</taxon>
        <taxon>Ecdysozoa</taxon>
        <taxon>Nematoda</taxon>
        <taxon>Chromadorea</taxon>
        <taxon>Rhabditida</taxon>
        <taxon>Rhabditina</taxon>
        <taxon>Rhabditomorpha</taxon>
        <taxon>Strongyloidea</taxon>
        <taxon>Metastrongylidae</taxon>
        <taxon>Parelaphostrongylus</taxon>
    </lineage>
</organism>
<name>A0AAD5MMG5_PARTN</name>
<evidence type="ECO:0000313" key="1">
    <source>
        <dbReference type="EMBL" id="KAJ1359393.1"/>
    </source>
</evidence>